<dbReference type="STRING" id="546364.SAMN04489730_0048"/>
<evidence type="ECO:0000256" key="1">
    <source>
        <dbReference type="SAM" id="MobiDB-lite"/>
    </source>
</evidence>
<accession>A0A1K1LLB3</accession>
<proteinExistence type="predicted"/>
<reference evidence="4" key="1">
    <citation type="submission" date="2016-11" db="EMBL/GenBank/DDBJ databases">
        <authorList>
            <person name="Varghese N."/>
            <person name="Submissions S."/>
        </authorList>
    </citation>
    <scope>NUCLEOTIDE SEQUENCE [LARGE SCALE GENOMIC DNA]</scope>
    <source>
        <strain evidence="4">DSM 44671</strain>
    </source>
</reference>
<dbReference type="Proteomes" id="UP000182740">
    <property type="component" value="Unassembled WGS sequence"/>
</dbReference>
<protein>
    <submittedName>
        <fullName evidence="3">Uncharacterized protein</fullName>
    </submittedName>
</protein>
<keyword evidence="4" id="KW-1185">Reference proteome</keyword>
<feature type="transmembrane region" description="Helical" evidence="2">
    <location>
        <begin position="133"/>
        <end position="156"/>
    </location>
</feature>
<organism evidence="3 4">
    <name type="scientific">Amycolatopsis australiensis</name>
    <dbReference type="NCBI Taxonomy" id="546364"/>
    <lineage>
        <taxon>Bacteria</taxon>
        <taxon>Bacillati</taxon>
        <taxon>Actinomycetota</taxon>
        <taxon>Actinomycetes</taxon>
        <taxon>Pseudonocardiales</taxon>
        <taxon>Pseudonocardiaceae</taxon>
        <taxon>Amycolatopsis</taxon>
    </lineage>
</organism>
<dbReference type="RefSeq" id="WP_072474325.1">
    <property type="nucleotide sequence ID" value="NZ_FPJG01000001.1"/>
</dbReference>
<feature type="transmembrane region" description="Helical" evidence="2">
    <location>
        <begin position="80"/>
        <end position="101"/>
    </location>
</feature>
<feature type="region of interest" description="Disordered" evidence="1">
    <location>
        <begin position="1"/>
        <end position="26"/>
    </location>
</feature>
<feature type="transmembrane region" description="Helical" evidence="2">
    <location>
        <begin position="176"/>
        <end position="199"/>
    </location>
</feature>
<evidence type="ECO:0000256" key="2">
    <source>
        <dbReference type="SAM" id="Phobius"/>
    </source>
</evidence>
<evidence type="ECO:0000313" key="4">
    <source>
        <dbReference type="Proteomes" id="UP000182740"/>
    </source>
</evidence>
<dbReference type="EMBL" id="FPJG01000001">
    <property type="protein sequence ID" value="SFW11693.1"/>
    <property type="molecule type" value="Genomic_DNA"/>
</dbReference>
<sequence>MSTTTEFPAVAEPAGTESAGPDGGLRPRLRGRYADYLRIGQTLADLAMLGLAGAVFYLMVFTAPAQLLWPGATGGTPQHWGAGIAVAVLLLAGFGYSRAAIQENWALTHHLDGVTAYQLWEINRDSRALERRIFVVDFAFTALLLYPALPVAVALWHHNDPAELAVLGPQLAVRVVPIASVVLLRILIGHGLHALVNVLQDRQEIAARERHEIPAA</sequence>
<keyword evidence="2" id="KW-1133">Transmembrane helix</keyword>
<keyword evidence="2" id="KW-0472">Membrane</keyword>
<dbReference type="AlphaFoldDB" id="A0A1K1LLB3"/>
<evidence type="ECO:0000313" key="3">
    <source>
        <dbReference type="EMBL" id="SFW11693.1"/>
    </source>
</evidence>
<keyword evidence="2" id="KW-0812">Transmembrane</keyword>
<name>A0A1K1LLB3_9PSEU</name>
<feature type="transmembrane region" description="Helical" evidence="2">
    <location>
        <begin position="36"/>
        <end position="60"/>
    </location>
</feature>
<gene>
    <name evidence="3" type="ORF">SAMN04489730_0048</name>
</gene>